<evidence type="ECO:0000313" key="2">
    <source>
        <dbReference type="EMBL" id="KAJ7419682.1"/>
    </source>
</evidence>
<feature type="region of interest" description="Disordered" evidence="1">
    <location>
        <begin position="42"/>
        <end position="82"/>
    </location>
</feature>
<sequence>MVRPLLNAVSNSDTTASEKMLKNLEWPQRRALRRMVDLEMSKKEGQSVSGPECHTSVSADTTGVLPDNIPPGNTQSPETEGSEFLGAEKSVCSSTVIIIIIATCFTQLQGSCSSRLNSEGQEPEGSDCELLNLGTTEGLRDLWHSQNYCRKDEPYTKSYEEQQRELRLFSLEERRFKEDLIALYNYLKGHCSQVGVSLFSQTSDRTRGHSLKLHLGRFRSDIRKNFFRERVVKHWNGLPREVVKSPSLEVFKKLLNMALSSLVWLTRP</sequence>
<comment type="caution">
    <text evidence="2">The sequence shown here is derived from an EMBL/GenBank/DDBJ whole genome shotgun (WGS) entry which is preliminary data.</text>
</comment>
<protein>
    <submittedName>
        <fullName evidence="2">Uncharacterized protein</fullName>
    </submittedName>
</protein>
<evidence type="ECO:0000256" key="1">
    <source>
        <dbReference type="SAM" id="MobiDB-lite"/>
    </source>
</evidence>
<dbReference type="Proteomes" id="UP001145742">
    <property type="component" value="Unassembled WGS sequence"/>
</dbReference>
<dbReference type="EMBL" id="WHWB01033468">
    <property type="protein sequence ID" value="KAJ7419682.1"/>
    <property type="molecule type" value="Genomic_DNA"/>
</dbReference>
<reference evidence="2" key="1">
    <citation type="submission" date="2019-10" db="EMBL/GenBank/DDBJ databases">
        <authorList>
            <person name="Soares A.E.R."/>
            <person name="Aleixo A."/>
            <person name="Schneider P."/>
            <person name="Miyaki C.Y."/>
            <person name="Schneider M.P."/>
            <person name="Mello C."/>
            <person name="Vasconcelos A.T.R."/>
        </authorList>
    </citation>
    <scope>NUCLEOTIDE SEQUENCE</scope>
    <source>
        <tissue evidence="2">Muscle</tissue>
    </source>
</reference>
<name>A0ABQ9DHT6_9PASS</name>
<evidence type="ECO:0000313" key="3">
    <source>
        <dbReference type="Proteomes" id="UP001145742"/>
    </source>
</evidence>
<gene>
    <name evidence="2" type="ORF">WISP_52586</name>
</gene>
<accession>A0ABQ9DHT6</accession>
<organism evidence="2 3">
    <name type="scientific">Willisornis vidua</name>
    <name type="common">Xingu scale-backed antbird</name>
    <dbReference type="NCBI Taxonomy" id="1566151"/>
    <lineage>
        <taxon>Eukaryota</taxon>
        <taxon>Metazoa</taxon>
        <taxon>Chordata</taxon>
        <taxon>Craniata</taxon>
        <taxon>Vertebrata</taxon>
        <taxon>Euteleostomi</taxon>
        <taxon>Archelosauria</taxon>
        <taxon>Archosauria</taxon>
        <taxon>Dinosauria</taxon>
        <taxon>Saurischia</taxon>
        <taxon>Theropoda</taxon>
        <taxon>Coelurosauria</taxon>
        <taxon>Aves</taxon>
        <taxon>Neognathae</taxon>
        <taxon>Neoaves</taxon>
        <taxon>Telluraves</taxon>
        <taxon>Australaves</taxon>
        <taxon>Passeriformes</taxon>
        <taxon>Thamnophilidae</taxon>
        <taxon>Willisornis</taxon>
    </lineage>
</organism>
<keyword evidence="3" id="KW-1185">Reference proteome</keyword>
<proteinExistence type="predicted"/>